<dbReference type="EMBL" id="JARXVE010000003">
    <property type="protein sequence ID" value="MDH6195958.1"/>
    <property type="molecule type" value="Genomic_DNA"/>
</dbReference>
<reference evidence="1 2" key="1">
    <citation type="submission" date="2023-04" db="EMBL/GenBank/DDBJ databases">
        <title>Forest soil microbial communities from Buena Vista Peninsula, Colon Province, Panama.</title>
        <authorList>
            <person name="Bouskill N."/>
        </authorList>
    </citation>
    <scope>NUCLEOTIDE SEQUENCE [LARGE SCALE GENOMIC DNA]</scope>
    <source>
        <strain evidence="1 2">AC80</strain>
    </source>
</reference>
<comment type="caution">
    <text evidence="1">The sequence shown here is derived from an EMBL/GenBank/DDBJ whole genome shotgun (WGS) entry which is preliminary data.</text>
</comment>
<evidence type="ECO:0000313" key="2">
    <source>
        <dbReference type="Proteomes" id="UP001160130"/>
    </source>
</evidence>
<sequence length="80" mass="8503">MMGANLPAGRRVVFTAIATLAAARRSVDEPKSFAFVDGFADLDFNPNPALSVFTNVFTFAEHNGGTRATCVSTYESAEAL</sequence>
<accession>A0ABT6KZ32</accession>
<organism evidence="1 2">
    <name type="scientific">Mycolicibacterium frederiksbergense</name>
    <dbReference type="NCBI Taxonomy" id="117567"/>
    <lineage>
        <taxon>Bacteria</taxon>
        <taxon>Bacillati</taxon>
        <taxon>Actinomycetota</taxon>
        <taxon>Actinomycetes</taxon>
        <taxon>Mycobacteriales</taxon>
        <taxon>Mycobacteriaceae</taxon>
        <taxon>Mycolicibacterium</taxon>
    </lineage>
</organism>
<dbReference type="Proteomes" id="UP001160130">
    <property type="component" value="Unassembled WGS sequence"/>
</dbReference>
<name>A0ABT6KZ32_9MYCO</name>
<dbReference type="Gene3D" id="3.30.530.20">
    <property type="match status" value="1"/>
</dbReference>
<keyword evidence="2" id="KW-1185">Reference proteome</keyword>
<gene>
    <name evidence="1" type="ORF">M2272_002598</name>
</gene>
<evidence type="ECO:0000313" key="1">
    <source>
        <dbReference type="EMBL" id="MDH6195958.1"/>
    </source>
</evidence>
<proteinExistence type="predicted"/>
<protein>
    <submittedName>
        <fullName evidence="1">Uncharacterized protein</fullName>
    </submittedName>
</protein>
<dbReference type="SUPFAM" id="SSF55961">
    <property type="entry name" value="Bet v1-like"/>
    <property type="match status" value="1"/>
</dbReference>
<dbReference type="InterPro" id="IPR023393">
    <property type="entry name" value="START-like_dom_sf"/>
</dbReference>